<comment type="caution">
    <text evidence="2">The sequence shown here is derived from an EMBL/GenBank/DDBJ whole genome shotgun (WGS) entry which is preliminary data.</text>
</comment>
<organism evidence="2 3">
    <name type="scientific">Neiella marina</name>
    <dbReference type="NCBI Taxonomy" id="508461"/>
    <lineage>
        <taxon>Bacteria</taxon>
        <taxon>Pseudomonadati</taxon>
        <taxon>Pseudomonadota</taxon>
        <taxon>Gammaproteobacteria</taxon>
        <taxon>Alteromonadales</taxon>
        <taxon>Echinimonadaceae</taxon>
        <taxon>Neiella</taxon>
    </lineage>
</organism>
<dbReference type="CDD" id="cd00085">
    <property type="entry name" value="HNHc"/>
    <property type="match status" value="1"/>
</dbReference>
<feature type="domain" description="HNH nuclease" evidence="1">
    <location>
        <begin position="78"/>
        <end position="134"/>
    </location>
</feature>
<reference evidence="3" key="1">
    <citation type="journal article" date="2019" name="Int. J. Syst. Evol. Microbiol.">
        <title>The Global Catalogue of Microorganisms (GCM) 10K type strain sequencing project: providing services to taxonomists for standard genome sequencing and annotation.</title>
        <authorList>
            <consortium name="The Broad Institute Genomics Platform"/>
            <consortium name="The Broad Institute Genome Sequencing Center for Infectious Disease"/>
            <person name="Wu L."/>
            <person name="Ma J."/>
        </authorList>
    </citation>
    <scope>NUCLEOTIDE SEQUENCE [LARGE SCALE GENOMIC DNA]</scope>
    <source>
        <strain evidence="3">CGMCC 1.10130</strain>
    </source>
</reference>
<dbReference type="GO" id="GO:0004519">
    <property type="term" value="F:endonuclease activity"/>
    <property type="evidence" value="ECO:0007669"/>
    <property type="project" value="InterPro"/>
</dbReference>
<gene>
    <name evidence="2" type="ORF">GCM10011369_18640</name>
</gene>
<dbReference type="GO" id="GO:0008270">
    <property type="term" value="F:zinc ion binding"/>
    <property type="evidence" value="ECO:0007669"/>
    <property type="project" value="InterPro"/>
</dbReference>
<protein>
    <recommendedName>
        <fullName evidence="1">HNH nuclease domain-containing protein</fullName>
    </recommendedName>
</protein>
<evidence type="ECO:0000259" key="1">
    <source>
        <dbReference type="SMART" id="SM00507"/>
    </source>
</evidence>
<dbReference type="GO" id="GO:0003676">
    <property type="term" value="F:nucleic acid binding"/>
    <property type="evidence" value="ECO:0007669"/>
    <property type="project" value="InterPro"/>
</dbReference>
<dbReference type="RefSeq" id="WP_087505647.1">
    <property type="nucleotide sequence ID" value="NZ_BMDX01000008.1"/>
</dbReference>
<evidence type="ECO:0000313" key="2">
    <source>
        <dbReference type="EMBL" id="GGA77008.1"/>
    </source>
</evidence>
<dbReference type="EMBL" id="BMDX01000008">
    <property type="protein sequence ID" value="GGA77008.1"/>
    <property type="molecule type" value="Genomic_DNA"/>
</dbReference>
<proteinExistence type="predicted"/>
<dbReference type="AlphaFoldDB" id="A0A8J2XP37"/>
<dbReference type="Proteomes" id="UP000619743">
    <property type="component" value="Unassembled WGS sequence"/>
</dbReference>
<dbReference type="Pfam" id="PF01844">
    <property type="entry name" value="HNH"/>
    <property type="match status" value="1"/>
</dbReference>
<dbReference type="SMART" id="SM00507">
    <property type="entry name" value="HNHc"/>
    <property type="match status" value="1"/>
</dbReference>
<sequence length="146" mass="16995">MYRVTYYLKSSSYRSRSYSSENGALKAIWKWLREKPEADHAICLFPECEPRTIDDWRELPFVEPKPKADFYSSTKWLRIRALALEKYGARCACCGATPADGVRMHVDHIKPRSIHPDLELELENLQVLCEACNLGKSNLSEKQWRD</sequence>
<accession>A0A8J2XP37</accession>
<dbReference type="Gene3D" id="1.10.30.50">
    <property type="match status" value="1"/>
</dbReference>
<keyword evidence="3" id="KW-1185">Reference proteome</keyword>
<evidence type="ECO:0000313" key="3">
    <source>
        <dbReference type="Proteomes" id="UP000619743"/>
    </source>
</evidence>
<name>A0A8J2XP37_9GAMM</name>
<dbReference type="InterPro" id="IPR002711">
    <property type="entry name" value="HNH"/>
</dbReference>
<dbReference type="OrthoDB" id="5292295at2"/>
<dbReference type="InterPro" id="IPR003615">
    <property type="entry name" value="HNH_nuc"/>
</dbReference>